<proteinExistence type="predicted"/>
<dbReference type="InterPro" id="IPR017738">
    <property type="entry name" value="T6SS-assoc_VCA0118"/>
</dbReference>
<dbReference type="EMBL" id="AKKN01000005">
    <property type="protein sequence ID" value="EKT60187.1"/>
    <property type="molecule type" value="Genomic_DNA"/>
</dbReference>
<protein>
    <recommendedName>
        <fullName evidence="4">Type VI secretion system-associated protein TagO</fullName>
    </recommendedName>
</protein>
<dbReference type="Proteomes" id="UP000010290">
    <property type="component" value="Chromosome"/>
</dbReference>
<gene>
    <name evidence="2" type="ORF">OO7_05159</name>
</gene>
<keyword evidence="1" id="KW-0732">Signal</keyword>
<feature type="chain" id="PRO_5003921897" description="Type VI secretion system-associated protein TagO" evidence="1">
    <location>
        <begin position="23"/>
        <end position="214"/>
    </location>
</feature>
<keyword evidence="3" id="KW-1185">Reference proteome</keyword>
<evidence type="ECO:0000313" key="2">
    <source>
        <dbReference type="EMBL" id="EKT60187.1"/>
    </source>
</evidence>
<sequence length="214" mass="24135">MNISPLIGWLLPALFISSTVSAEQTMAQELLNELSECRIETSQLSRLACYDKIMVDTPEEVQLEPSKMGKVWRQAMEHEMHREDNSAGFLVTLPETGDYPVIMTIPAIGFAPPRPIMMISCIDNITRLQIVLPRQQDSGSVMLTTDKTQFTADWFLRENGYVLESSRGIPGIDEIKRLLNGEKLTLKLSNNDRLTFNISGIAQEIQPLRAACHW</sequence>
<dbReference type="RefSeq" id="WP_008914894.1">
    <property type="nucleotide sequence ID" value="NZ_CM001773.1"/>
</dbReference>
<organism evidence="2 3">
    <name type="scientific">Providencia sneebia DSM 19967</name>
    <dbReference type="NCBI Taxonomy" id="1141660"/>
    <lineage>
        <taxon>Bacteria</taxon>
        <taxon>Pseudomonadati</taxon>
        <taxon>Pseudomonadota</taxon>
        <taxon>Gammaproteobacteria</taxon>
        <taxon>Enterobacterales</taxon>
        <taxon>Morganellaceae</taxon>
        <taxon>Providencia</taxon>
    </lineage>
</organism>
<evidence type="ECO:0000256" key="1">
    <source>
        <dbReference type="SAM" id="SignalP"/>
    </source>
</evidence>
<evidence type="ECO:0008006" key="4">
    <source>
        <dbReference type="Google" id="ProtNLM"/>
    </source>
</evidence>
<accession>K8WRW6</accession>
<name>K8WRW6_9GAMM</name>
<dbReference type="OrthoDB" id="7831428at2"/>
<feature type="signal peptide" evidence="1">
    <location>
        <begin position="1"/>
        <end position="22"/>
    </location>
</feature>
<dbReference type="AlphaFoldDB" id="K8WRW6"/>
<evidence type="ECO:0000313" key="3">
    <source>
        <dbReference type="Proteomes" id="UP000010290"/>
    </source>
</evidence>
<dbReference type="PATRIC" id="fig|1141660.3.peg.1045"/>
<comment type="caution">
    <text evidence="2">The sequence shown here is derived from an EMBL/GenBank/DDBJ whole genome shotgun (WGS) entry which is preliminary data.</text>
</comment>
<dbReference type="NCBIfam" id="TIGR03360">
    <property type="entry name" value="VI_minor_1"/>
    <property type="match status" value="1"/>
</dbReference>
<reference evidence="2 3" key="1">
    <citation type="journal article" date="2012" name="BMC Genomics">
        <title>Comparative genomics of bacteria in the genus Providencia isolated from wild Drosophila melanogaster.</title>
        <authorList>
            <person name="Galac M.R."/>
            <person name="Lazzaro B.P."/>
        </authorList>
    </citation>
    <scope>NUCLEOTIDE SEQUENCE [LARGE SCALE GENOMIC DNA]</scope>
    <source>
        <strain evidence="2 3">DSM 19967</strain>
    </source>
</reference>
<dbReference type="Pfam" id="PF11319">
    <property type="entry name" value="VasI"/>
    <property type="match status" value="1"/>
</dbReference>
<dbReference type="HOGENOM" id="CLU_096110_0_0_6"/>